<organism evidence="2 3">
    <name type="scientific">Riccia sorocarpa</name>
    <dbReference type="NCBI Taxonomy" id="122646"/>
    <lineage>
        <taxon>Eukaryota</taxon>
        <taxon>Viridiplantae</taxon>
        <taxon>Streptophyta</taxon>
        <taxon>Embryophyta</taxon>
        <taxon>Marchantiophyta</taxon>
        <taxon>Marchantiopsida</taxon>
        <taxon>Marchantiidae</taxon>
        <taxon>Marchantiales</taxon>
        <taxon>Ricciaceae</taxon>
        <taxon>Riccia</taxon>
    </lineage>
</organism>
<evidence type="ECO:0000313" key="3">
    <source>
        <dbReference type="Proteomes" id="UP001633002"/>
    </source>
</evidence>
<evidence type="ECO:0000313" key="2">
    <source>
        <dbReference type="EMBL" id="KAL3687381.1"/>
    </source>
</evidence>
<dbReference type="EMBL" id="JBJQOH010000004">
    <property type="protein sequence ID" value="KAL3687381.1"/>
    <property type="molecule type" value="Genomic_DNA"/>
</dbReference>
<dbReference type="AlphaFoldDB" id="A0ABD3H964"/>
<comment type="caution">
    <text evidence="2">The sequence shown here is derived from an EMBL/GenBank/DDBJ whole genome shotgun (WGS) entry which is preliminary data.</text>
</comment>
<feature type="region of interest" description="Disordered" evidence="1">
    <location>
        <begin position="63"/>
        <end position="106"/>
    </location>
</feature>
<dbReference type="Proteomes" id="UP001633002">
    <property type="component" value="Unassembled WGS sequence"/>
</dbReference>
<sequence>MERVEQEHSEFVRAVAELEYEFNNFTHVNHVWMGISFSEMVSRASGGASREIPTSGESCVRGSFTCDGESRAPPDSQEGKSTGKTAKKRTDVDGGGRSFINHTCVN</sequence>
<accession>A0ABD3H964</accession>
<name>A0ABD3H964_9MARC</name>
<evidence type="ECO:0000256" key="1">
    <source>
        <dbReference type="SAM" id="MobiDB-lite"/>
    </source>
</evidence>
<proteinExistence type="predicted"/>
<protein>
    <submittedName>
        <fullName evidence="2">Uncharacterized protein</fullName>
    </submittedName>
</protein>
<gene>
    <name evidence="2" type="ORF">R1sor_013690</name>
</gene>
<reference evidence="2 3" key="1">
    <citation type="submission" date="2024-09" db="EMBL/GenBank/DDBJ databases">
        <title>Chromosome-scale assembly of Riccia sorocarpa.</title>
        <authorList>
            <person name="Paukszto L."/>
        </authorList>
    </citation>
    <scope>NUCLEOTIDE SEQUENCE [LARGE SCALE GENOMIC DNA]</scope>
    <source>
        <strain evidence="2">LP-2024</strain>
        <tissue evidence="2">Aerial parts of the thallus</tissue>
    </source>
</reference>
<keyword evidence="3" id="KW-1185">Reference proteome</keyword>